<dbReference type="Proteomes" id="UP000053235">
    <property type="component" value="Unassembled WGS sequence"/>
</dbReference>
<dbReference type="PANTHER" id="PTHR21581">
    <property type="entry name" value="D-ALANYL-D-ALANINE CARBOXYPEPTIDASE"/>
    <property type="match status" value="1"/>
</dbReference>
<comment type="similarity">
    <text evidence="1 9">Belongs to the peptidase S11 family.</text>
</comment>
<feature type="binding site" evidence="8">
    <location>
        <position position="223"/>
    </location>
    <ligand>
        <name>substrate</name>
    </ligand>
</feature>
<name>A0A0M7ALD2_9HYPH</name>
<keyword evidence="13" id="KW-1185">Reference proteome</keyword>
<dbReference type="SUPFAM" id="SSF56601">
    <property type="entry name" value="beta-lactamase/transpeptidase-like"/>
    <property type="match status" value="1"/>
</dbReference>
<evidence type="ECO:0000256" key="8">
    <source>
        <dbReference type="PIRSR" id="PIRSR618044-2"/>
    </source>
</evidence>
<keyword evidence="3 12" id="KW-0378">Hydrolase</keyword>
<evidence type="ECO:0000256" key="7">
    <source>
        <dbReference type="PIRSR" id="PIRSR618044-1"/>
    </source>
</evidence>
<dbReference type="STRING" id="388408.LAX5112_03914"/>
<feature type="active site" description="Acyl-ester intermediate" evidence="7">
    <location>
        <position position="64"/>
    </location>
</feature>
<dbReference type="EC" id="3.4.16.4" evidence="12"/>
<dbReference type="InterPro" id="IPR012338">
    <property type="entry name" value="Beta-lactam/transpept-like"/>
</dbReference>
<feature type="region of interest" description="Disordered" evidence="10">
    <location>
        <begin position="365"/>
        <end position="385"/>
    </location>
</feature>
<dbReference type="GO" id="GO:0008360">
    <property type="term" value="P:regulation of cell shape"/>
    <property type="evidence" value="ECO:0007669"/>
    <property type="project" value="UniProtKB-KW"/>
</dbReference>
<dbReference type="AlphaFoldDB" id="A0A0M7ALD2"/>
<dbReference type="GO" id="GO:0071555">
    <property type="term" value="P:cell wall organization"/>
    <property type="evidence" value="ECO:0007669"/>
    <property type="project" value="UniProtKB-KW"/>
</dbReference>
<feature type="active site" description="Acyl-ester intermediate" evidence="7">
    <location>
        <position position="61"/>
    </location>
</feature>
<evidence type="ECO:0000256" key="2">
    <source>
        <dbReference type="ARBA" id="ARBA00022729"/>
    </source>
</evidence>
<keyword evidence="4" id="KW-0133">Cell shape</keyword>
<protein>
    <submittedName>
        <fullName evidence="12">D-alanyl-D-alanine carboxypeptidase DacF</fullName>
        <ecNumber evidence="12">3.4.16.4</ecNumber>
    </submittedName>
</protein>
<dbReference type="InterPro" id="IPR018044">
    <property type="entry name" value="Peptidase_S11"/>
</dbReference>
<dbReference type="Pfam" id="PF00768">
    <property type="entry name" value="Peptidase_S11"/>
    <property type="match status" value="1"/>
</dbReference>
<accession>A0A0M7ALD2</accession>
<evidence type="ECO:0000313" key="12">
    <source>
        <dbReference type="EMBL" id="CTQ74593.1"/>
    </source>
</evidence>
<evidence type="ECO:0000256" key="10">
    <source>
        <dbReference type="SAM" id="MobiDB-lite"/>
    </source>
</evidence>
<evidence type="ECO:0000256" key="4">
    <source>
        <dbReference type="ARBA" id="ARBA00022960"/>
    </source>
</evidence>
<feature type="domain" description="Peptidase S11 D-alanyl-D-alanine carboxypeptidase A N-terminal" evidence="11">
    <location>
        <begin position="36"/>
        <end position="254"/>
    </location>
</feature>
<keyword evidence="12" id="KW-0645">Protease</keyword>
<evidence type="ECO:0000256" key="1">
    <source>
        <dbReference type="ARBA" id="ARBA00007164"/>
    </source>
</evidence>
<dbReference type="InterPro" id="IPR001967">
    <property type="entry name" value="Peptidase_S11_N"/>
</dbReference>
<evidence type="ECO:0000256" key="6">
    <source>
        <dbReference type="ARBA" id="ARBA00023316"/>
    </source>
</evidence>
<evidence type="ECO:0000313" key="13">
    <source>
        <dbReference type="Proteomes" id="UP000053235"/>
    </source>
</evidence>
<sequence>MLRFTAIITVLAGLLLGSFSGIGAGVAQEHETLTTPSLVVDLDTGAVLHAEAAGHPWYPASTAKLMTALITFQALERGDVDLSTPVILSHNAMDQSAAYAGLKVGNAMTLEDALYAVLVGSANEVAVALAETVAGTEAAFVDLMNAQADRLGLTATHFTNPNGLFDQKQTVSARDLAVLGRDLFQVYPDYRRMFRTAAVTIDDKELISYNELITRYPGTLGLKTGFVCSAGRNIVAIAERDGKRLLAVVLGATTGRERSERTAKLFDDAFAGNLTANGQALAELPNASETQPEDMRMRLCSNETAVYETGQNRRYPMGLPGAPSYLKDPVSAPTYSFQTWFVPQPEFVPVPSAKPVQAVELMTTPQSSGAKVEIVPPSKPTLPRS</sequence>
<dbReference type="PANTHER" id="PTHR21581:SF6">
    <property type="entry name" value="TRAFFICKING PROTEIN PARTICLE COMPLEX SUBUNIT 12"/>
    <property type="match status" value="1"/>
</dbReference>
<dbReference type="RefSeq" id="WP_208981447.1">
    <property type="nucleotide sequence ID" value="NZ_CXWD01000017.1"/>
</dbReference>
<feature type="active site" evidence="7">
    <location>
        <position position="121"/>
    </location>
</feature>
<proteinExistence type="inferred from homology"/>
<keyword evidence="2" id="KW-0732">Signal</keyword>
<evidence type="ECO:0000256" key="3">
    <source>
        <dbReference type="ARBA" id="ARBA00022801"/>
    </source>
</evidence>
<dbReference type="GO" id="GO:0006508">
    <property type="term" value="P:proteolysis"/>
    <property type="evidence" value="ECO:0007669"/>
    <property type="project" value="InterPro"/>
</dbReference>
<evidence type="ECO:0000256" key="5">
    <source>
        <dbReference type="ARBA" id="ARBA00022984"/>
    </source>
</evidence>
<dbReference type="GO" id="GO:0009252">
    <property type="term" value="P:peptidoglycan biosynthetic process"/>
    <property type="evidence" value="ECO:0007669"/>
    <property type="project" value="UniProtKB-KW"/>
</dbReference>
<gene>
    <name evidence="12" type="primary">dacF</name>
    <name evidence="12" type="ORF">LAX5112_03914</name>
</gene>
<evidence type="ECO:0000259" key="11">
    <source>
        <dbReference type="Pfam" id="PF00768"/>
    </source>
</evidence>
<dbReference type="GO" id="GO:0009002">
    <property type="term" value="F:serine-type D-Ala-D-Ala carboxypeptidase activity"/>
    <property type="evidence" value="ECO:0007669"/>
    <property type="project" value="UniProtKB-EC"/>
</dbReference>
<evidence type="ECO:0000256" key="9">
    <source>
        <dbReference type="RuleBase" id="RU004016"/>
    </source>
</evidence>
<dbReference type="PRINTS" id="PR00725">
    <property type="entry name" value="DADACBPTASE1"/>
</dbReference>
<reference evidence="13" key="1">
    <citation type="submission" date="2015-07" db="EMBL/GenBank/DDBJ databases">
        <authorList>
            <person name="Rodrigo-Torres Lidia"/>
            <person name="Arahal R.David."/>
        </authorList>
    </citation>
    <scope>NUCLEOTIDE SEQUENCE [LARGE SCALE GENOMIC DNA]</scope>
    <source>
        <strain evidence="13">CECT 5112</strain>
    </source>
</reference>
<keyword evidence="6" id="KW-0961">Cell wall biogenesis/degradation</keyword>
<dbReference type="Gene3D" id="3.40.710.10">
    <property type="entry name" value="DD-peptidase/beta-lactamase superfamily"/>
    <property type="match status" value="1"/>
</dbReference>
<keyword evidence="12" id="KW-0121">Carboxypeptidase</keyword>
<organism evidence="12 13">
    <name type="scientific">Roseibium alexandrii</name>
    <dbReference type="NCBI Taxonomy" id="388408"/>
    <lineage>
        <taxon>Bacteria</taxon>
        <taxon>Pseudomonadati</taxon>
        <taxon>Pseudomonadota</taxon>
        <taxon>Alphaproteobacteria</taxon>
        <taxon>Hyphomicrobiales</taxon>
        <taxon>Stappiaceae</taxon>
        <taxon>Roseibium</taxon>
    </lineage>
</organism>
<keyword evidence="5" id="KW-0573">Peptidoglycan synthesis</keyword>
<dbReference type="EMBL" id="CXWD01000017">
    <property type="protein sequence ID" value="CTQ74593.1"/>
    <property type="molecule type" value="Genomic_DNA"/>
</dbReference>